<dbReference type="EMBL" id="LGKP01000027">
    <property type="protein sequence ID" value="KPL83678.1"/>
    <property type="molecule type" value="Genomic_DNA"/>
</dbReference>
<comment type="caution">
    <text evidence="1">The sequence shown here is derived from an EMBL/GenBank/DDBJ whole genome shotgun (WGS) entry which is preliminary data.</text>
</comment>
<evidence type="ECO:0000313" key="1">
    <source>
        <dbReference type="EMBL" id="KPL83678.1"/>
    </source>
</evidence>
<name>A0A0P6YLW2_9CHLR</name>
<sequence>MLQARYSSWTGRKLEIHSPYHAPFEVEFRGWRNTVQWQIGANFYSLENPKGKGYPITITINGQELMRIERFGFWKPILEGHYANQPLRFERPSAWKSTYQVYLNYQIVGEVKTEGFWNRAMIANFHDSQPFDLQLGCLLFAITTWRREAASAAAAS</sequence>
<reference evidence="1 2" key="1">
    <citation type="submission" date="2015-07" db="EMBL/GenBank/DDBJ databases">
        <title>Whole genome sequence of Herpetosiphon geysericola DSM 7119.</title>
        <authorList>
            <person name="Hemp J."/>
            <person name="Ward L.M."/>
            <person name="Pace L.A."/>
            <person name="Fischer W.W."/>
        </authorList>
    </citation>
    <scope>NUCLEOTIDE SEQUENCE [LARGE SCALE GENOMIC DNA]</scope>
    <source>
        <strain evidence="1 2">DSM 7119</strain>
    </source>
</reference>
<dbReference type="RefSeq" id="WP_054536054.1">
    <property type="nucleotide sequence ID" value="NZ_LGKP01000027.1"/>
</dbReference>
<accession>A0A0P6YLW2</accession>
<keyword evidence="2" id="KW-1185">Reference proteome</keyword>
<protein>
    <submittedName>
        <fullName evidence="1">Uncharacterized protein</fullName>
    </submittedName>
</protein>
<dbReference type="AlphaFoldDB" id="A0A0P6YLW2"/>
<evidence type="ECO:0000313" key="2">
    <source>
        <dbReference type="Proteomes" id="UP000050277"/>
    </source>
</evidence>
<dbReference type="Proteomes" id="UP000050277">
    <property type="component" value="Unassembled WGS sequence"/>
</dbReference>
<gene>
    <name evidence="1" type="ORF">SE18_19065</name>
</gene>
<dbReference type="OrthoDB" id="9823822at2"/>
<organism evidence="1 2">
    <name type="scientific">Herpetosiphon geysericola</name>
    <dbReference type="NCBI Taxonomy" id="70996"/>
    <lineage>
        <taxon>Bacteria</taxon>
        <taxon>Bacillati</taxon>
        <taxon>Chloroflexota</taxon>
        <taxon>Chloroflexia</taxon>
        <taxon>Herpetosiphonales</taxon>
        <taxon>Herpetosiphonaceae</taxon>
        <taxon>Herpetosiphon</taxon>
    </lineage>
</organism>
<dbReference type="STRING" id="70996.SE18_19065"/>
<proteinExistence type="predicted"/>